<gene>
    <name evidence="2" type="ORF">GMARGA_LOCUS40766</name>
</gene>
<keyword evidence="3" id="KW-1185">Reference proteome</keyword>
<evidence type="ECO:0000313" key="3">
    <source>
        <dbReference type="Proteomes" id="UP000789901"/>
    </source>
</evidence>
<accession>A0ABN7XA91</accession>
<dbReference type="Proteomes" id="UP000789901">
    <property type="component" value="Unassembled WGS sequence"/>
</dbReference>
<dbReference type="EMBL" id="CAJVQB010106388">
    <property type="protein sequence ID" value="CAG8851487.1"/>
    <property type="molecule type" value="Genomic_DNA"/>
</dbReference>
<sequence>MTSPTSTVQKKSKKSKSTDPTVKLPKSKFRVPDEEIGEKQGEIAAKPVSEE</sequence>
<feature type="region of interest" description="Disordered" evidence="1">
    <location>
        <begin position="1"/>
        <end position="51"/>
    </location>
</feature>
<protein>
    <submittedName>
        <fullName evidence="2">31883_t:CDS:1</fullName>
    </submittedName>
</protein>
<feature type="non-terminal residue" evidence="2">
    <location>
        <position position="51"/>
    </location>
</feature>
<feature type="compositionally biased region" description="Basic and acidic residues" evidence="1">
    <location>
        <begin position="30"/>
        <end position="41"/>
    </location>
</feature>
<organism evidence="2 3">
    <name type="scientific">Gigaspora margarita</name>
    <dbReference type="NCBI Taxonomy" id="4874"/>
    <lineage>
        <taxon>Eukaryota</taxon>
        <taxon>Fungi</taxon>
        <taxon>Fungi incertae sedis</taxon>
        <taxon>Mucoromycota</taxon>
        <taxon>Glomeromycotina</taxon>
        <taxon>Glomeromycetes</taxon>
        <taxon>Diversisporales</taxon>
        <taxon>Gigasporaceae</taxon>
        <taxon>Gigaspora</taxon>
    </lineage>
</organism>
<name>A0ABN7XA91_GIGMA</name>
<proteinExistence type="predicted"/>
<comment type="caution">
    <text evidence="2">The sequence shown here is derived from an EMBL/GenBank/DDBJ whole genome shotgun (WGS) entry which is preliminary data.</text>
</comment>
<reference evidence="2 3" key="1">
    <citation type="submission" date="2021-06" db="EMBL/GenBank/DDBJ databases">
        <authorList>
            <person name="Kallberg Y."/>
            <person name="Tangrot J."/>
            <person name="Rosling A."/>
        </authorList>
    </citation>
    <scope>NUCLEOTIDE SEQUENCE [LARGE SCALE GENOMIC DNA]</scope>
    <source>
        <strain evidence="2 3">120-4 pot B 10/14</strain>
    </source>
</reference>
<evidence type="ECO:0000256" key="1">
    <source>
        <dbReference type="SAM" id="MobiDB-lite"/>
    </source>
</evidence>
<evidence type="ECO:0000313" key="2">
    <source>
        <dbReference type="EMBL" id="CAG8851487.1"/>
    </source>
</evidence>